<evidence type="ECO:0000313" key="2">
    <source>
        <dbReference type="Proteomes" id="UP000054783"/>
    </source>
</evidence>
<sequence>MTAQDIDIIETKQSYSRIHSHRKMHRSNALSKLSTRNRLLMLRLRTKNTATLTCCRLCSILLSGKIAALPLKQSNYHFHCVEAFLFFLAVLNKVHSLTLLLCKPLRNSRVDALQCCEKMNSARIEV</sequence>
<dbReference type="EMBL" id="JYDQ01000024">
    <property type="protein sequence ID" value="KRY20536.1"/>
    <property type="molecule type" value="Genomic_DNA"/>
</dbReference>
<dbReference type="AlphaFoldDB" id="A0A0V1A6R4"/>
<accession>A0A0V1A6R4</accession>
<keyword evidence="2" id="KW-1185">Reference proteome</keyword>
<dbReference type="OrthoDB" id="10446937at2759"/>
<proteinExistence type="predicted"/>
<reference evidence="1 2" key="1">
    <citation type="submission" date="2015-01" db="EMBL/GenBank/DDBJ databases">
        <title>Evolution of Trichinella species and genotypes.</title>
        <authorList>
            <person name="Korhonen P.K."/>
            <person name="Edoardo P."/>
            <person name="Giuseppe L.R."/>
            <person name="Gasser R.B."/>
        </authorList>
    </citation>
    <scope>NUCLEOTIDE SEQUENCE [LARGE SCALE GENOMIC DNA]</scope>
    <source>
        <strain evidence="1">ISS2496</strain>
    </source>
</reference>
<organism evidence="1 2">
    <name type="scientific">Trichinella patagoniensis</name>
    <dbReference type="NCBI Taxonomy" id="990121"/>
    <lineage>
        <taxon>Eukaryota</taxon>
        <taxon>Metazoa</taxon>
        <taxon>Ecdysozoa</taxon>
        <taxon>Nematoda</taxon>
        <taxon>Enoplea</taxon>
        <taxon>Dorylaimia</taxon>
        <taxon>Trichinellida</taxon>
        <taxon>Trichinellidae</taxon>
        <taxon>Trichinella</taxon>
    </lineage>
</organism>
<gene>
    <name evidence="1" type="ORF">T12_8024</name>
</gene>
<dbReference type="Proteomes" id="UP000054783">
    <property type="component" value="Unassembled WGS sequence"/>
</dbReference>
<evidence type="ECO:0000313" key="1">
    <source>
        <dbReference type="EMBL" id="KRY20536.1"/>
    </source>
</evidence>
<name>A0A0V1A6R4_9BILA</name>
<protein>
    <submittedName>
        <fullName evidence="1">Uncharacterized protein</fullName>
    </submittedName>
</protein>
<comment type="caution">
    <text evidence="1">The sequence shown here is derived from an EMBL/GenBank/DDBJ whole genome shotgun (WGS) entry which is preliminary data.</text>
</comment>